<proteinExistence type="predicted"/>
<protein>
    <recommendedName>
        <fullName evidence="3">Alginate lyase domain-containing protein</fullName>
    </recommendedName>
</protein>
<dbReference type="GO" id="GO:0016829">
    <property type="term" value="F:lyase activity"/>
    <property type="evidence" value="ECO:0007669"/>
    <property type="project" value="UniProtKB-KW"/>
</dbReference>
<dbReference type="GO" id="GO:0042597">
    <property type="term" value="C:periplasmic space"/>
    <property type="evidence" value="ECO:0007669"/>
    <property type="project" value="InterPro"/>
</dbReference>
<keyword evidence="1" id="KW-0732">Signal</keyword>
<keyword evidence="2" id="KW-0456">Lyase</keyword>
<feature type="domain" description="Alginate lyase" evidence="3">
    <location>
        <begin position="116"/>
        <end position="319"/>
    </location>
</feature>
<dbReference type="PROSITE" id="PS51257">
    <property type="entry name" value="PROKAR_LIPOPROTEIN"/>
    <property type="match status" value="1"/>
</dbReference>
<dbReference type="AlphaFoldDB" id="A0A6C2UEU0"/>
<evidence type="ECO:0000256" key="1">
    <source>
        <dbReference type="ARBA" id="ARBA00022729"/>
    </source>
</evidence>
<keyword evidence="5" id="KW-1185">Reference proteome</keyword>
<dbReference type="InterPro" id="IPR008397">
    <property type="entry name" value="Alginate_lyase_dom"/>
</dbReference>
<dbReference type="Pfam" id="PF05426">
    <property type="entry name" value="Alginate_lyase"/>
    <property type="match status" value="1"/>
</dbReference>
<evidence type="ECO:0000256" key="2">
    <source>
        <dbReference type="ARBA" id="ARBA00023239"/>
    </source>
</evidence>
<name>A0A6C2UEU0_9BACT</name>
<sequence>MPPCRKNRTGTDMKTHGCLYAALASLPVLLTASCSTIVPVEVREAVSPSSGLRHPGILQSKAMLDAMKRDLEQRHELRTAAWEDMLKHPRGKIGWGGDPWKAPKEIFGPDNLHFKTAAAIANSYALQWIVTGDISKAEKAIKMINHWSSTMKSIRPKPGDENLHTRLIMGIHSGYWAQAGELLRCSGAPWPEEEQVQFKEWLRNVILPAMEPRPNTYNGNWDAACTWSTLAVAVFLDDRELFDANIEYLKSGDTNARLTHYLLPSGQCQETGRDQDHAQMGLDFLARACEIAWNQGIDLYDFEDVSIGTCVEYLARYNLGDDNVPFEVYPSPVGEGNAHDKATEPSAKKRGEYRPLYELVYHHYHDRKKLPMPYTKQVLEKTRIENPGYFCDYWNTLCFADLKEG</sequence>
<dbReference type="InterPro" id="IPR008929">
    <property type="entry name" value="Chondroitin_lyas"/>
</dbReference>
<organism evidence="4 5">
    <name type="scientific">Pontiella sulfatireligans</name>
    <dbReference type="NCBI Taxonomy" id="2750658"/>
    <lineage>
        <taxon>Bacteria</taxon>
        <taxon>Pseudomonadati</taxon>
        <taxon>Kiritimatiellota</taxon>
        <taxon>Kiritimatiellia</taxon>
        <taxon>Kiritimatiellales</taxon>
        <taxon>Pontiellaceae</taxon>
        <taxon>Pontiella</taxon>
    </lineage>
</organism>
<evidence type="ECO:0000259" key="3">
    <source>
        <dbReference type="Pfam" id="PF05426"/>
    </source>
</evidence>
<gene>
    <name evidence="4" type="ORF">SCARR_00681</name>
</gene>
<reference evidence="4 5" key="1">
    <citation type="submission" date="2019-04" db="EMBL/GenBank/DDBJ databases">
        <authorList>
            <person name="Van Vliet M D."/>
        </authorList>
    </citation>
    <scope>NUCLEOTIDE SEQUENCE [LARGE SCALE GENOMIC DNA]</scope>
    <source>
        <strain evidence="4 5">F21</strain>
    </source>
</reference>
<dbReference type="EMBL" id="CAAHFH010000001">
    <property type="protein sequence ID" value="VGO18628.1"/>
    <property type="molecule type" value="Genomic_DNA"/>
</dbReference>
<evidence type="ECO:0000313" key="5">
    <source>
        <dbReference type="Proteomes" id="UP000346198"/>
    </source>
</evidence>
<dbReference type="Gene3D" id="1.50.10.100">
    <property type="entry name" value="Chondroitin AC/alginate lyase"/>
    <property type="match status" value="1"/>
</dbReference>
<dbReference type="Proteomes" id="UP000346198">
    <property type="component" value="Unassembled WGS sequence"/>
</dbReference>
<dbReference type="SUPFAM" id="SSF48230">
    <property type="entry name" value="Chondroitin AC/alginate lyase"/>
    <property type="match status" value="1"/>
</dbReference>
<evidence type="ECO:0000313" key="4">
    <source>
        <dbReference type="EMBL" id="VGO18628.1"/>
    </source>
</evidence>
<accession>A0A6C2UEU0</accession>